<accession>A0A0K6GQB9</accession>
<dbReference type="Pfam" id="PF14343">
    <property type="entry name" value="PrcB_C"/>
    <property type="match status" value="1"/>
</dbReference>
<evidence type="ECO:0000259" key="2">
    <source>
        <dbReference type="Pfam" id="PF14343"/>
    </source>
</evidence>
<evidence type="ECO:0000313" key="3">
    <source>
        <dbReference type="EMBL" id="CUA80691.1"/>
    </source>
</evidence>
<feature type="domain" description="PrcB C-terminal" evidence="2">
    <location>
        <begin position="67"/>
        <end position="124"/>
    </location>
</feature>
<keyword evidence="4" id="KW-1185">Reference proteome</keyword>
<reference evidence="4" key="1">
    <citation type="submission" date="2015-08" db="EMBL/GenBank/DDBJ databases">
        <authorList>
            <person name="Varghese N."/>
        </authorList>
    </citation>
    <scope>NUCLEOTIDE SEQUENCE [LARGE SCALE GENOMIC DNA]</scope>
    <source>
        <strain evidence="4">DSM 27374</strain>
    </source>
</reference>
<evidence type="ECO:0000256" key="1">
    <source>
        <dbReference type="SAM" id="SignalP"/>
    </source>
</evidence>
<name>A0A0K6GQB9_9BACL</name>
<proteinExistence type="predicted"/>
<keyword evidence="1" id="KW-0732">Signal</keyword>
<dbReference type="PROSITE" id="PS51257">
    <property type="entry name" value="PROKAR_LIPOPROTEIN"/>
    <property type="match status" value="1"/>
</dbReference>
<dbReference type="InterPro" id="IPR025748">
    <property type="entry name" value="PrcB_C_dom"/>
</dbReference>
<dbReference type="STRING" id="1325335.GCA_001418025_02003"/>
<gene>
    <name evidence="3" type="ORF">Ga0061060_11326</name>
</gene>
<dbReference type="Proteomes" id="UP000182738">
    <property type="component" value="Unassembled WGS sequence"/>
</dbReference>
<sequence length="134" mass="15240">MKKSFLVFSILLLFACGVSKADERYKEGETIAYEVVTGEQLPLYVKKLYDKQHKQFQTYTVQQDDATYAIIHLGERKTGGYGVEVTEVRYKNGKAIVYYKEQKPAPDAIVTQALTYPKVAIKIKAAIPIEIEKK</sequence>
<evidence type="ECO:0000313" key="4">
    <source>
        <dbReference type="Proteomes" id="UP000182738"/>
    </source>
</evidence>
<feature type="chain" id="PRO_5005503560" evidence="1">
    <location>
        <begin position="22"/>
        <end position="134"/>
    </location>
</feature>
<protein>
    <submittedName>
        <fullName evidence="3">PrcB C-terminal</fullName>
    </submittedName>
</protein>
<organism evidence="3 4">
    <name type="scientific">Anoxybacillus suryakundensis</name>
    <dbReference type="NCBI Taxonomy" id="1325335"/>
    <lineage>
        <taxon>Bacteria</taxon>
        <taxon>Bacillati</taxon>
        <taxon>Bacillota</taxon>
        <taxon>Bacilli</taxon>
        <taxon>Bacillales</taxon>
        <taxon>Anoxybacillaceae</taxon>
        <taxon>Anoxybacillus</taxon>
    </lineage>
</organism>
<feature type="signal peptide" evidence="1">
    <location>
        <begin position="1"/>
        <end position="21"/>
    </location>
</feature>
<dbReference type="RefSeq" id="WP_245191185.1">
    <property type="nucleotide sequence ID" value="NZ_BAABDZ010000007.1"/>
</dbReference>
<dbReference type="AlphaFoldDB" id="A0A0K6GQB9"/>
<dbReference type="EMBL" id="CYGZ01000013">
    <property type="protein sequence ID" value="CUA80691.1"/>
    <property type="molecule type" value="Genomic_DNA"/>
</dbReference>